<proteinExistence type="predicted"/>
<evidence type="ECO:0000313" key="1">
    <source>
        <dbReference type="EMBL" id="HJB41850.1"/>
    </source>
</evidence>
<comment type="caution">
    <text evidence="1">The sequence shown here is derived from an EMBL/GenBank/DDBJ whole genome shotgun (WGS) entry which is preliminary data.</text>
</comment>
<protein>
    <submittedName>
        <fullName evidence="1">Uncharacterized protein</fullName>
    </submittedName>
</protein>
<evidence type="ECO:0000313" key="2">
    <source>
        <dbReference type="Proteomes" id="UP000886803"/>
    </source>
</evidence>
<sequence length="102" mass="11516">MRALIIDPGKAPEITTQLPNDEQGIARWLGGPVRMQPFGQHPAALLYTAPAGQDVPNRHYIDRWYYGRLIIVGYKSCRLMPLPEDLAAQMARQWADVEVTTK</sequence>
<organism evidence="1 2">
    <name type="scientific">Candidatus Gemmiger avicola</name>
    <dbReference type="NCBI Taxonomy" id="2838605"/>
    <lineage>
        <taxon>Bacteria</taxon>
        <taxon>Bacillati</taxon>
        <taxon>Bacillota</taxon>
        <taxon>Clostridia</taxon>
        <taxon>Eubacteriales</taxon>
        <taxon>Gemmiger</taxon>
    </lineage>
</organism>
<accession>A0A9D2M5K7</accession>
<gene>
    <name evidence="1" type="ORF">H9945_05060</name>
</gene>
<dbReference type="Proteomes" id="UP000886803">
    <property type="component" value="Unassembled WGS sequence"/>
</dbReference>
<name>A0A9D2M5K7_9FIRM</name>
<dbReference type="AlphaFoldDB" id="A0A9D2M5K7"/>
<dbReference type="EMBL" id="DWYG01000076">
    <property type="protein sequence ID" value="HJB41850.1"/>
    <property type="molecule type" value="Genomic_DNA"/>
</dbReference>
<reference evidence="1" key="2">
    <citation type="submission" date="2021-04" db="EMBL/GenBank/DDBJ databases">
        <authorList>
            <person name="Gilroy R."/>
        </authorList>
    </citation>
    <scope>NUCLEOTIDE SEQUENCE</scope>
    <source>
        <strain evidence="1">ChiBcec8-13705</strain>
    </source>
</reference>
<reference evidence="1" key="1">
    <citation type="journal article" date="2021" name="PeerJ">
        <title>Extensive microbial diversity within the chicken gut microbiome revealed by metagenomics and culture.</title>
        <authorList>
            <person name="Gilroy R."/>
            <person name="Ravi A."/>
            <person name="Getino M."/>
            <person name="Pursley I."/>
            <person name="Horton D.L."/>
            <person name="Alikhan N.F."/>
            <person name="Baker D."/>
            <person name="Gharbi K."/>
            <person name="Hall N."/>
            <person name="Watson M."/>
            <person name="Adriaenssens E.M."/>
            <person name="Foster-Nyarko E."/>
            <person name="Jarju S."/>
            <person name="Secka A."/>
            <person name="Antonio M."/>
            <person name="Oren A."/>
            <person name="Chaudhuri R.R."/>
            <person name="La Ragione R."/>
            <person name="Hildebrand F."/>
            <person name="Pallen M.J."/>
        </authorList>
    </citation>
    <scope>NUCLEOTIDE SEQUENCE</scope>
    <source>
        <strain evidence="1">ChiBcec8-13705</strain>
    </source>
</reference>